<dbReference type="GO" id="GO:0004519">
    <property type="term" value="F:endonuclease activity"/>
    <property type="evidence" value="ECO:0007669"/>
    <property type="project" value="UniProtKB-KW"/>
</dbReference>
<dbReference type="FunFam" id="3.10.28.10:FF:000018">
    <property type="entry name" value="Intron-encoded DNA endonuclease I-AniI"/>
    <property type="match status" value="1"/>
</dbReference>
<dbReference type="PANTHER" id="PTHR36181:SF2">
    <property type="entry name" value="INTRON-ENCODED ENDONUCLEASE AI3-RELATED"/>
    <property type="match status" value="1"/>
</dbReference>
<dbReference type="RefSeq" id="YP_009129954.1">
    <property type="nucleotide sequence ID" value="NC_026782.1"/>
</dbReference>
<dbReference type="GO" id="GO:0005739">
    <property type="term" value="C:mitochondrion"/>
    <property type="evidence" value="ECO:0007669"/>
    <property type="project" value="UniProtKB-ARBA"/>
</dbReference>
<feature type="domain" description="Homing endonuclease LAGLIDADG" evidence="2">
    <location>
        <begin position="73"/>
        <end position="167"/>
    </location>
</feature>
<dbReference type="InterPro" id="IPR051289">
    <property type="entry name" value="LAGLIDADG_Endonuclease"/>
</dbReference>
<dbReference type="InterPro" id="IPR004860">
    <property type="entry name" value="LAGLIDADG_dom"/>
</dbReference>
<geneLocation type="mitochondrion" evidence="3"/>
<accession>A0A0D4D391</accession>
<dbReference type="Pfam" id="PF00961">
    <property type="entry name" value="LAGLIDADG_1"/>
    <property type="match status" value="2"/>
</dbReference>
<dbReference type="EMBL" id="KP410262">
    <property type="protein sequence ID" value="AJT57349.1"/>
    <property type="molecule type" value="Genomic_DNA"/>
</dbReference>
<feature type="domain" description="Homing endonuclease LAGLIDADG" evidence="2">
    <location>
        <begin position="205"/>
        <end position="300"/>
    </location>
</feature>
<organism evidence="3">
    <name type="scientific">Ganoderma meredithae</name>
    <dbReference type="NCBI Taxonomy" id="154344"/>
    <lineage>
        <taxon>Eukaryota</taxon>
        <taxon>Fungi</taxon>
        <taxon>Dikarya</taxon>
        <taxon>Basidiomycota</taxon>
        <taxon>Agaricomycotina</taxon>
        <taxon>Agaricomycetes</taxon>
        <taxon>Polyporales</taxon>
        <taxon>Polyporaceae</taxon>
        <taxon>Ganoderma</taxon>
    </lineage>
</organism>
<name>A0A0D4D391_9APHY</name>
<keyword evidence="3" id="KW-0496">Mitochondrion</keyword>
<keyword evidence="3" id="KW-0378">Hydrolase</keyword>
<evidence type="ECO:0000259" key="2">
    <source>
        <dbReference type="Pfam" id="PF00961"/>
    </source>
</evidence>
<dbReference type="PANTHER" id="PTHR36181">
    <property type="entry name" value="INTRON-ENCODED ENDONUCLEASE AI3-RELATED"/>
    <property type="match status" value="1"/>
</dbReference>
<evidence type="ECO:0000256" key="1">
    <source>
        <dbReference type="ARBA" id="ARBA00002670"/>
    </source>
</evidence>
<protein>
    <submittedName>
        <fullName evidence="3">LAGLIDADG type homing endonuclease</fullName>
    </submittedName>
</protein>
<reference evidence="3" key="1">
    <citation type="submission" date="2015-01" db="EMBL/GenBank/DDBJ databases">
        <title>The complete mitogenome of the white-rot fungus Ganoderma meredithiae (Basidiomycota, Polyporales) determined by Hiseq sequencing.</title>
        <authorList>
            <person name="Wang X.-C."/>
            <person name="Liu C."/>
        </authorList>
    </citation>
    <scope>NUCLEOTIDE SEQUENCE</scope>
    <source>
        <strain evidence="3">CGMCC5.766</strain>
    </source>
</reference>
<dbReference type="InterPro" id="IPR027434">
    <property type="entry name" value="Homing_endonucl"/>
</dbReference>
<dbReference type="SUPFAM" id="SSF55608">
    <property type="entry name" value="Homing endonucleases"/>
    <property type="match status" value="2"/>
</dbReference>
<evidence type="ECO:0000313" key="3">
    <source>
        <dbReference type="EMBL" id="AJT57349.1"/>
    </source>
</evidence>
<keyword evidence="3" id="KW-0255">Endonuclease</keyword>
<sequence length="317" mass="36628">MLAPHDSDVMLQILLFAGTSSILEVGYVSSFHIINVKKPTTRGLSAVVKNYSNMPNFEAIQRLNAGDLVFAYLVGLIEGDGWFSVTKNGKYIKYEFGIEMNIRDIQLLYKIKEILGFGTIDIIERNQRKTCLYRIRNKSHLKSIVLPIFDKYPMFSNKQYDYLMFKDLLLNEVHFSKDLSDYVRPVDPLNSIDSILDKSYFKPWLIGFIEAEGCFSTYKPAKDDSKVASFDVSQTNGSILIEAIRKEFNLSPNVFQDKTNGFKLKVSSVRAVENVVKYMQQAPLKLMGYKKLQYVLWLKELHNIPRYQNKFNIPDKY</sequence>
<dbReference type="AlphaFoldDB" id="A0A0D4D391"/>
<comment type="function">
    <text evidence="1">Mitochondrial DNA endonuclease involved in intron homing.</text>
</comment>
<proteinExistence type="predicted"/>
<gene>
    <name evidence="3" type="primary">ip6</name>
</gene>
<dbReference type="Gene3D" id="3.10.28.10">
    <property type="entry name" value="Homing endonucleases"/>
    <property type="match status" value="2"/>
</dbReference>
<dbReference type="GeneID" id="24019713"/>
<keyword evidence="3" id="KW-0540">Nuclease</keyword>